<organism evidence="2 3">
    <name type="scientific">Testudinibacter aquarius</name>
    <dbReference type="NCBI Taxonomy" id="1524974"/>
    <lineage>
        <taxon>Bacteria</taxon>
        <taxon>Pseudomonadati</taxon>
        <taxon>Pseudomonadota</taxon>
        <taxon>Gammaproteobacteria</taxon>
        <taxon>Pasteurellales</taxon>
        <taxon>Pasteurellaceae</taxon>
        <taxon>Testudinibacter</taxon>
    </lineage>
</organism>
<evidence type="ECO:0000313" key="2">
    <source>
        <dbReference type="EMBL" id="TCV89239.1"/>
    </source>
</evidence>
<dbReference type="Proteomes" id="UP000294619">
    <property type="component" value="Unassembled WGS sequence"/>
</dbReference>
<gene>
    <name evidence="2" type="ORF">EDC16_102116</name>
</gene>
<keyword evidence="1" id="KW-0472">Membrane</keyword>
<keyword evidence="1" id="KW-1133">Transmembrane helix</keyword>
<proteinExistence type="predicted"/>
<accession>A0A4V2W2T4</accession>
<dbReference type="AlphaFoldDB" id="A0A4V2W2T4"/>
<dbReference type="EMBL" id="SMCP01000002">
    <property type="protein sequence ID" value="TCV89239.1"/>
    <property type="molecule type" value="Genomic_DNA"/>
</dbReference>
<name>A0A4V2W2T4_9PAST</name>
<reference evidence="2 3" key="1">
    <citation type="submission" date="2019-03" db="EMBL/GenBank/DDBJ databases">
        <title>Genomic Encyclopedia of Type Strains, Phase IV (KMG-IV): sequencing the most valuable type-strain genomes for metagenomic binning, comparative biology and taxonomic classification.</title>
        <authorList>
            <person name="Goeker M."/>
        </authorList>
    </citation>
    <scope>NUCLEOTIDE SEQUENCE [LARGE SCALE GENOMIC DNA]</scope>
    <source>
        <strain evidence="2 3">DSM 28140</strain>
    </source>
</reference>
<dbReference type="RefSeq" id="WP_255296787.1">
    <property type="nucleotide sequence ID" value="NZ_LEKL01000019.1"/>
</dbReference>
<comment type="caution">
    <text evidence="2">The sequence shown here is derived from an EMBL/GenBank/DDBJ whole genome shotgun (WGS) entry which is preliminary data.</text>
</comment>
<evidence type="ECO:0000313" key="3">
    <source>
        <dbReference type="Proteomes" id="UP000294619"/>
    </source>
</evidence>
<protein>
    <submittedName>
        <fullName evidence="2">Uncharacterized protein</fullName>
    </submittedName>
</protein>
<sequence>MTFTPSKIITLIIVAIAGIVLGRLAVRVFLNVLLGGTLFGGNFL</sequence>
<evidence type="ECO:0000256" key="1">
    <source>
        <dbReference type="SAM" id="Phobius"/>
    </source>
</evidence>
<keyword evidence="1" id="KW-0812">Transmembrane</keyword>
<feature type="transmembrane region" description="Helical" evidence="1">
    <location>
        <begin position="6"/>
        <end position="26"/>
    </location>
</feature>